<dbReference type="Proteomes" id="UP001144204">
    <property type="component" value="Unassembled WGS sequence"/>
</dbReference>
<dbReference type="PROSITE" id="PS51257">
    <property type="entry name" value="PROKAR_LIPOPROTEIN"/>
    <property type="match status" value="1"/>
</dbReference>
<dbReference type="GO" id="GO:0030976">
    <property type="term" value="F:thiamine pyrophosphate binding"/>
    <property type="evidence" value="ECO:0007669"/>
    <property type="project" value="TreeGrafter"/>
</dbReference>
<keyword evidence="3" id="KW-1185">Reference proteome</keyword>
<name>A0A9W6ESL7_9LACO</name>
<dbReference type="RefSeq" id="WP_286135924.1">
    <property type="nucleotide sequence ID" value="NZ_BRPL01000002.1"/>
</dbReference>
<dbReference type="EMBL" id="BRPL01000002">
    <property type="protein sequence ID" value="GLB46463.1"/>
    <property type="molecule type" value="Genomic_DNA"/>
</dbReference>
<gene>
    <name evidence="2" type="ORF">WR164_04420</name>
</gene>
<sequence>MKKIKGLVIAGASLLLAVILVGCGSQSGKSLVVSTFGSSTPQRTSDIFNPFHQKSGIKINPQFSNDPSRFTQMEKNPDSNVDVAELSESNSVIGMQHNVFKKLNLSKIKNFKELSPAAQSVAKKTDSVPFSVNSIGIMYNPKKVGKITSFKQLWSSKLRKKIAIPTMSGTEGPGILAIAGDVANKPIEKDGGVGAFQELKALKPNIYKTYSEGPDLVNMVKSGQVDVAIIGDYNVNMLKQADKNLQYTIPNGTYANYDMLSILKNSKNEKNAYKYINYRLSKESQTKVAQMNTLNDPPVNSNVKLSGASATDKTYGMPYKVSKTLDYKFVNSHLSSWINKWNQIINQ</sequence>
<dbReference type="PANTHER" id="PTHR30006:SF2">
    <property type="entry name" value="ABC TRANSPORTER SUBSTRATE-BINDING PROTEIN"/>
    <property type="match status" value="1"/>
</dbReference>
<dbReference type="GO" id="GO:0015888">
    <property type="term" value="P:thiamine transport"/>
    <property type="evidence" value="ECO:0007669"/>
    <property type="project" value="TreeGrafter"/>
</dbReference>
<dbReference type="AlphaFoldDB" id="A0A9W6ESL7"/>
<evidence type="ECO:0000256" key="1">
    <source>
        <dbReference type="ARBA" id="ARBA00022729"/>
    </source>
</evidence>
<dbReference type="GO" id="GO:0030975">
    <property type="term" value="F:thiamine binding"/>
    <property type="evidence" value="ECO:0007669"/>
    <property type="project" value="TreeGrafter"/>
</dbReference>
<evidence type="ECO:0000313" key="2">
    <source>
        <dbReference type="EMBL" id="GLB46463.1"/>
    </source>
</evidence>
<dbReference type="Gene3D" id="3.40.190.10">
    <property type="entry name" value="Periplasmic binding protein-like II"/>
    <property type="match status" value="2"/>
</dbReference>
<reference evidence="2" key="2">
    <citation type="journal article" date="2023" name="PLoS ONE">
        <title>Philodulcilactobacillus myokoensis gen. nov., sp. nov., a fructophilic, acidophilic, and agar-phobic lactic acid bacterium isolated from fermented vegetable extracts.</title>
        <authorList>
            <person name="Kouya T."/>
            <person name="Ishiyama Y."/>
            <person name="Ohashi S."/>
            <person name="Kumakubo R."/>
            <person name="Yamazaki T."/>
            <person name="Otaki T."/>
        </authorList>
    </citation>
    <scope>NUCLEOTIDE SEQUENCE</scope>
    <source>
        <strain evidence="2">WR16-4</strain>
    </source>
</reference>
<comment type="caution">
    <text evidence="2">The sequence shown here is derived from an EMBL/GenBank/DDBJ whole genome shotgun (WGS) entry which is preliminary data.</text>
</comment>
<evidence type="ECO:0000313" key="3">
    <source>
        <dbReference type="Proteomes" id="UP001144204"/>
    </source>
</evidence>
<dbReference type="InterPro" id="IPR006059">
    <property type="entry name" value="SBP"/>
</dbReference>
<proteinExistence type="predicted"/>
<reference evidence="2" key="1">
    <citation type="submission" date="2022-07" db="EMBL/GenBank/DDBJ databases">
        <authorList>
            <person name="Kouya T."/>
            <person name="Ishiyama Y."/>
        </authorList>
    </citation>
    <scope>NUCLEOTIDE SEQUENCE</scope>
    <source>
        <strain evidence="2">WR16-4</strain>
    </source>
</reference>
<protein>
    <submittedName>
        <fullName evidence="2">Spermidine/putrescine ABC transporter substrate-binding protein</fullName>
    </submittedName>
</protein>
<dbReference type="SUPFAM" id="SSF53850">
    <property type="entry name" value="Periplasmic binding protein-like II"/>
    <property type="match status" value="1"/>
</dbReference>
<dbReference type="Pfam" id="PF13416">
    <property type="entry name" value="SBP_bac_8"/>
    <property type="match status" value="1"/>
</dbReference>
<dbReference type="PANTHER" id="PTHR30006">
    <property type="entry name" value="THIAMINE-BINDING PERIPLASMIC PROTEIN-RELATED"/>
    <property type="match status" value="1"/>
</dbReference>
<organism evidence="2 3">
    <name type="scientific">Philodulcilactobacillus myokoensis</name>
    <dbReference type="NCBI Taxonomy" id="2929573"/>
    <lineage>
        <taxon>Bacteria</taxon>
        <taxon>Bacillati</taxon>
        <taxon>Bacillota</taxon>
        <taxon>Bacilli</taxon>
        <taxon>Lactobacillales</taxon>
        <taxon>Lactobacillaceae</taxon>
        <taxon>Philodulcilactobacillus</taxon>
    </lineage>
</organism>
<dbReference type="GO" id="GO:0030288">
    <property type="term" value="C:outer membrane-bounded periplasmic space"/>
    <property type="evidence" value="ECO:0007669"/>
    <property type="project" value="TreeGrafter"/>
</dbReference>
<keyword evidence="1" id="KW-0732">Signal</keyword>
<accession>A0A9W6ESL7</accession>